<dbReference type="PANTHER" id="PTHR46278">
    <property type="entry name" value="DEHYDROGENASE, PUTATIVE-RELATED"/>
    <property type="match status" value="1"/>
</dbReference>
<keyword evidence="10 15" id="KW-0220">Diaminopimelate biosynthesis</keyword>
<dbReference type="EMBL" id="JAUSQL010000001">
    <property type="protein sequence ID" value="MDP9831581.1"/>
    <property type="molecule type" value="Genomic_DNA"/>
</dbReference>
<evidence type="ECO:0000256" key="6">
    <source>
        <dbReference type="ARBA" id="ARBA00013120"/>
    </source>
</evidence>
<reference evidence="17 18" key="1">
    <citation type="submission" date="2023-07" db="EMBL/GenBank/DDBJ databases">
        <title>Sequencing the genomes of 1000 actinobacteria strains.</title>
        <authorList>
            <person name="Klenk H.-P."/>
        </authorList>
    </citation>
    <scope>NUCLEOTIDE SEQUENCE [LARGE SCALE GENOMIC DNA]</scope>
    <source>
        <strain evidence="17 18">DSM 19515</strain>
    </source>
</reference>
<keyword evidence="8 15" id="KW-0791">Threonine biosynthesis</keyword>
<feature type="binding site" evidence="15">
    <location>
        <position position="99"/>
    </location>
    <ligand>
        <name>phosphate</name>
        <dbReference type="ChEBI" id="CHEBI:43474"/>
    </ligand>
</feature>
<evidence type="ECO:0000256" key="13">
    <source>
        <dbReference type="ARBA" id="ARBA00023167"/>
    </source>
</evidence>
<keyword evidence="9 15" id="KW-0521">NADP</keyword>
<feature type="binding site" evidence="15">
    <location>
        <position position="329"/>
    </location>
    <ligand>
        <name>NADP(+)</name>
        <dbReference type="ChEBI" id="CHEBI:58349"/>
    </ligand>
</feature>
<dbReference type="InterPro" id="IPR005986">
    <property type="entry name" value="Asp_semialdehyde_DH_beta"/>
</dbReference>
<dbReference type="Pfam" id="PF02774">
    <property type="entry name" value="Semialdhyde_dhC"/>
    <property type="match status" value="1"/>
</dbReference>
<comment type="pathway">
    <text evidence="2 15">Amino-acid biosynthesis; L-lysine biosynthesis via DAP pathway; (S)-tetrahydrodipicolinate from L-aspartate: step 2/4.</text>
</comment>
<comment type="pathway">
    <text evidence="1 15">Amino-acid biosynthesis; L-methionine biosynthesis via de novo pathway; L-homoserine from L-aspartate: step 2/3.</text>
</comment>
<dbReference type="SUPFAM" id="SSF55347">
    <property type="entry name" value="Glyceraldehyde-3-phosphate dehydrogenase-like, C-terminal domain"/>
    <property type="match status" value="1"/>
</dbReference>
<dbReference type="SUPFAM" id="SSF51735">
    <property type="entry name" value="NAD(P)-binding Rossmann-fold domains"/>
    <property type="match status" value="1"/>
</dbReference>
<protein>
    <recommendedName>
        <fullName evidence="6 15">Aspartate-semialdehyde dehydrogenase</fullName>
        <shortName evidence="15">ASA dehydrogenase</shortName>
        <shortName evidence="15">ASADH</shortName>
        <ecNumber evidence="6 15">1.2.1.11</ecNumber>
    </recommendedName>
    <alternativeName>
        <fullName evidence="15">Aspartate-beta-semialdehyde dehydrogenase</fullName>
    </alternativeName>
</protein>
<dbReference type="PANTHER" id="PTHR46278:SF2">
    <property type="entry name" value="ASPARTATE-SEMIALDEHYDE DEHYDROGENASE"/>
    <property type="match status" value="1"/>
</dbReference>
<proteinExistence type="inferred from homology"/>
<dbReference type="InterPro" id="IPR000319">
    <property type="entry name" value="Asp-semialdehyde_DH_CS"/>
</dbReference>
<sequence>MSITLAVVGATGQVGRVMRTILEEREVDVDAVRFFSSARSAGTVLQFRGQDVVVEDVATADYSGIDVAVFSAGGAASLEYAPKFAAAGAVVVDNSSAWRKDPEVPLVVTEVNPEAITKRPKGIIANPNCTTMAIMPVVKVLADEAGLTSMVVSSYQAVSGSGLAGVNALANQTRAGVEEGEALKGLAVDGYAIAHPIDTAPYVAPIAFNVVPMAGSIVDDGSFETDEEQKLRNESRKILSLPELKVAGTCVRVPVFTGHSMAVSAQFEREISVERAIELLKEAPGVKYVEIPTPLECAGNDACYVGRVRQNFAADDPAKGLSLFVVGDNLRKGAALNTIQIAELVIQELRG</sequence>
<dbReference type="GO" id="GO:0004073">
    <property type="term" value="F:aspartate-semialdehyde dehydrogenase activity"/>
    <property type="evidence" value="ECO:0007669"/>
    <property type="project" value="UniProtKB-EC"/>
</dbReference>
<dbReference type="Pfam" id="PF01118">
    <property type="entry name" value="Semialdhyde_dh"/>
    <property type="match status" value="1"/>
</dbReference>
<evidence type="ECO:0000256" key="7">
    <source>
        <dbReference type="ARBA" id="ARBA00022605"/>
    </source>
</evidence>
<evidence type="ECO:0000256" key="11">
    <source>
        <dbReference type="ARBA" id="ARBA00023002"/>
    </source>
</evidence>
<dbReference type="CDD" id="cd02316">
    <property type="entry name" value="VcASADH2_like_N"/>
    <property type="match status" value="1"/>
</dbReference>
<organism evidence="17 18">
    <name type="scientific">Trueperella abortisuis</name>
    <dbReference type="NCBI Taxonomy" id="445930"/>
    <lineage>
        <taxon>Bacteria</taxon>
        <taxon>Bacillati</taxon>
        <taxon>Actinomycetota</taxon>
        <taxon>Actinomycetes</taxon>
        <taxon>Actinomycetales</taxon>
        <taxon>Actinomycetaceae</taxon>
        <taxon>Trueperella</taxon>
    </lineage>
</organism>
<evidence type="ECO:0000256" key="14">
    <source>
        <dbReference type="ARBA" id="ARBA00047891"/>
    </source>
</evidence>
<comment type="function">
    <text evidence="15">Catalyzes the NADPH-dependent formation of L-aspartate-semialdehyde (L-ASA) by the reductive dephosphorylation of L-aspartyl-4-phosphate.</text>
</comment>
<dbReference type="EC" id="1.2.1.11" evidence="6 15"/>
<dbReference type="NCBIfam" id="NF011456">
    <property type="entry name" value="PRK14874.1"/>
    <property type="match status" value="1"/>
</dbReference>
<evidence type="ECO:0000256" key="15">
    <source>
        <dbReference type="HAMAP-Rule" id="MF_02121"/>
    </source>
</evidence>
<comment type="caution">
    <text evidence="17">The sequence shown here is derived from an EMBL/GenBank/DDBJ whole genome shotgun (WGS) entry which is preliminary data.</text>
</comment>
<comment type="similarity">
    <text evidence="4 15">Belongs to the aspartate-semialdehyde dehydrogenase family.</text>
</comment>
<dbReference type="PIRSF" id="PIRSF000148">
    <property type="entry name" value="ASA_dh"/>
    <property type="match status" value="1"/>
</dbReference>
<comment type="caution">
    <text evidence="15">Lacks conserved residue(s) required for the propagation of feature annotation.</text>
</comment>
<name>A0ABT9PFT9_9ACTO</name>
<feature type="binding site" evidence="15">
    <location>
        <position position="252"/>
    </location>
    <ligand>
        <name>substrate</name>
    </ligand>
</feature>
<feature type="active site" description="Acyl-thioester intermediate" evidence="15">
    <location>
        <position position="129"/>
    </location>
</feature>
<dbReference type="Gene3D" id="3.30.360.10">
    <property type="entry name" value="Dihydrodipicolinate Reductase, domain 2"/>
    <property type="match status" value="1"/>
</dbReference>
<evidence type="ECO:0000256" key="4">
    <source>
        <dbReference type="ARBA" id="ARBA00010584"/>
    </source>
</evidence>
<evidence type="ECO:0000256" key="8">
    <source>
        <dbReference type="ARBA" id="ARBA00022697"/>
    </source>
</evidence>
<dbReference type="InterPro" id="IPR000534">
    <property type="entry name" value="Semialdehyde_DH_NAD-bd"/>
</dbReference>
<dbReference type="InterPro" id="IPR012280">
    <property type="entry name" value="Semialdhyde_DH_dimer_dom"/>
</dbReference>
<evidence type="ECO:0000313" key="18">
    <source>
        <dbReference type="Proteomes" id="UP001230145"/>
    </source>
</evidence>
<dbReference type="InterPro" id="IPR012080">
    <property type="entry name" value="Asp_semialdehyde_DH"/>
</dbReference>
<evidence type="ECO:0000313" key="17">
    <source>
        <dbReference type="EMBL" id="MDP9831581.1"/>
    </source>
</evidence>
<dbReference type="Proteomes" id="UP001230145">
    <property type="component" value="Unassembled WGS sequence"/>
</dbReference>
<dbReference type="Gene3D" id="3.40.50.720">
    <property type="entry name" value="NAD(P)-binding Rossmann-like Domain"/>
    <property type="match status" value="1"/>
</dbReference>
<keyword evidence="13 15" id="KW-0486">Methionine biosynthesis</keyword>
<gene>
    <name evidence="15" type="primary">asd</name>
    <name evidence="17" type="ORF">J2S45_000260</name>
</gene>
<comment type="subunit">
    <text evidence="5 15">Homodimer.</text>
</comment>
<comment type="pathway">
    <text evidence="3 15">Amino-acid biosynthesis; L-threonine biosynthesis; L-threonine from L-aspartate: step 2/5.</text>
</comment>
<feature type="domain" description="Semialdehyde dehydrogenase NAD-binding" evidence="16">
    <location>
        <begin position="4"/>
        <end position="119"/>
    </location>
</feature>
<dbReference type="CDD" id="cd18131">
    <property type="entry name" value="ASADH_C_bac_euk_like"/>
    <property type="match status" value="1"/>
</dbReference>
<dbReference type="SMART" id="SM00859">
    <property type="entry name" value="Semialdhyde_dh"/>
    <property type="match status" value="1"/>
</dbReference>
<keyword evidence="7 15" id="KW-0028">Amino-acid biosynthesis</keyword>
<accession>A0ABT9PFT9</accession>
<dbReference type="PROSITE" id="PS01103">
    <property type="entry name" value="ASD"/>
    <property type="match status" value="1"/>
</dbReference>
<evidence type="ECO:0000256" key="10">
    <source>
        <dbReference type="ARBA" id="ARBA00022915"/>
    </source>
</evidence>
<feature type="binding site" evidence="15">
    <location>
        <begin position="159"/>
        <end position="160"/>
    </location>
    <ligand>
        <name>NADP(+)</name>
        <dbReference type="ChEBI" id="CHEBI:58349"/>
    </ligand>
</feature>
<comment type="catalytic activity">
    <reaction evidence="14 15">
        <text>L-aspartate 4-semialdehyde + phosphate + NADP(+) = 4-phospho-L-aspartate + NADPH + H(+)</text>
        <dbReference type="Rhea" id="RHEA:24284"/>
        <dbReference type="ChEBI" id="CHEBI:15378"/>
        <dbReference type="ChEBI" id="CHEBI:43474"/>
        <dbReference type="ChEBI" id="CHEBI:57535"/>
        <dbReference type="ChEBI" id="CHEBI:57783"/>
        <dbReference type="ChEBI" id="CHEBI:58349"/>
        <dbReference type="ChEBI" id="CHEBI:537519"/>
        <dbReference type="EC" id="1.2.1.11"/>
    </reaction>
</comment>
<feature type="binding site" evidence="15">
    <location>
        <position position="156"/>
    </location>
    <ligand>
        <name>substrate</name>
    </ligand>
</feature>
<dbReference type="InterPro" id="IPR036291">
    <property type="entry name" value="NAD(P)-bd_dom_sf"/>
</dbReference>
<evidence type="ECO:0000259" key="16">
    <source>
        <dbReference type="SMART" id="SM00859"/>
    </source>
</evidence>
<dbReference type="NCBIfam" id="TIGR01296">
    <property type="entry name" value="asd_B"/>
    <property type="match status" value="1"/>
</dbReference>
<keyword evidence="12 15" id="KW-0457">Lysine biosynthesis</keyword>
<keyword evidence="18" id="KW-1185">Reference proteome</keyword>
<feature type="binding site" evidence="15">
    <location>
        <begin position="11"/>
        <end position="14"/>
    </location>
    <ligand>
        <name>NADP(+)</name>
        <dbReference type="ChEBI" id="CHEBI:58349"/>
    </ligand>
</feature>
<evidence type="ECO:0000256" key="2">
    <source>
        <dbReference type="ARBA" id="ARBA00005076"/>
    </source>
</evidence>
<evidence type="ECO:0000256" key="12">
    <source>
        <dbReference type="ARBA" id="ARBA00023154"/>
    </source>
</evidence>
<feature type="binding site" evidence="15">
    <location>
        <begin position="39"/>
        <end position="40"/>
    </location>
    <ligand>
        <name>NADP(+)</name>
        <dbReference type="ChEBI" id="CHEBI:58349"/>
    </ligand>
</feature>
<keyword evidence="11 15" id="KW-0560">Oxidoreductase</keyword>
<dbReference type="HAMAP" id="MF_02121">
    <property type="entry name" value="ASADH"/>
    <property type="match status" value="1"/>
</dbReference>
<evidence type="ECO:0000256" key="3">
    <source>
        <dbReference type="ARBA" id="ARBA00005097"/>
    </source>
</evidence>
<dbReference type="RefSeq" id="WP_296930946.1">
    <property type="nucleotide sequence ID" value="NZ_JAUSQL010000001.1"/>
</dbReference>
<evidence type="ECO:0000256" key="5">
    <source>
        <dbReference type="ARBA" id="ARBA00011738"/>
    </source>
</evidence>
<feature type="active site" description="Proton acceptor" evidence="15">
    <location>
        <position position="259"/>
    </location>
</feature>
<evidence type="ECO:0000256" key="1">
    <source>
        <dbReference type="ARBA" id="ARBA00005021"/>
    </source>
</evidence>
<evidence type="ECO:0000256" key="9">
    <source>
        <dbReference type="ARBA" id="ARBA00022857"/>
    </source>
</evidence>